<comment type="caution">
    <text evidence="1">The sequence shown here is derived from an EMBL/GenBank/DDBJ whole genome shotgun (WGS) entry which is preliminary data.</text>
</comment>
<gene>
    <name evidence="1" type="ORF">PBS001_LOCUS6250</name>
</gene>
<protein>
    <submittedName>
        <fullName evidence="1">Uncharacterized protein</fullName>
    </submittedName>
</protein>
<proteinExistence type="predicted"/>
<reference evidence="1 2" key="1">
    <citation type="submission" date="2021-11" db="EMBL/GenBank/DDBJ databases">
        <authorList>
            <person name="Islam A."/>
            <person name="Islam S."/>
            <person name="Flora M.S."/>
            <person name="Rahman M."/>
            <person name="Ziaur R.M."/>
            <person name="Epstein J.H."/>
            <person name="Hassan M."/>
            <person name="Klassen M."/>
            <person name="Woodard K."/>
            <person name="Webb A."/>
            <person name="Webby R.J."/>
            <person name="El Zowalaty M.E."/>
        </authorList>
    </citation>
    <scope>NUCLEOTIDE SEQUENCE [LARGE SCALE GENOMIC DNA]</scope>
    <source>
        <strain evidence="1">Pbs1</strain>
    </source>
</reference>
<evidence type="ECO:0000313" key="1">
    <source>
        <dbReference type="EMBL" id="CAH0519732.1"/>
    </source>
</evidence>
<evidence type="ECO:0000313" key="2">
    <source>
        <dbReference type="Proteomes" id="UP001158986"/>
    </source>
</evidence>
<dbReference type="EMBL" id="CAKLCB010000312">
    <property type="protein sequence ID" value="CAH0519732.1"/>
    <property type="molecule type" value="Genomic_DNA"/>
</dbReference>
<keyword evidence="2" id="KW-1185">Reference proteome</keyword>
<name>A0ABN8D3M6_9STRA</name>
<accession>A0ABN8D3M6</accession>
<organism evidence="1 2">
    <name type="scientific">Peronospora belbahrii</name>
    <dbReference type="NCBI Taxonomy" id="622444"/>
    <lineage>
        <taxon>Eukaryota</taxon>
        <taxon>Sar</taxon>
        <taxon>Stramenopiles</taxon>
        <taxon>Oomycota</taxon>
        <taxon>Peronosporomycetes</taxon>
        <taxon>Peronosporales</taxon>
        <taxon>Peronosporaceae</taxon>
        <taxon>Peronospora</taxon>
    </lineage>
</organism>
<sequence>MVAKIAWCKSRNSTFIYHYLPKEKWQDDPATCLLMHGAQRVTARDALVANELGFRASSNTPDVGNKDLGAMMNM</sequence>
<dbReference type="Proteomes" id="UP001158986">
    <property type="component" value="Unassembled WGS sequence"/>
</dbReference>